<dbReference type="PROSITE" id="PS50142">
    <property type="entry name" value="RNASE_3_2"/>
    <property type="match status" value="2"/>
</dbReference>
<evidence type="ECO:0000256" key="2">
    <source>
        <dbReference type="ARBA" id="ARBA00022737"/>
    </source>
</evidence>
<dbReference type="SMART" id="SM00490">
    <property type="entry name" value="HELICc"/>
    <property type="match status" value="1"/>
</dbReference>
<reference evidence="14 15" key="1">
    <citation type="journal article" date="2021" name="Nat. Commun.">
        <title>Genetic determinants of endophytism in the Arabidopsis root mycobiome.</title>
        <authorList>
            <person name="Mesny F."/>
            <person name="Miyauchi S."/>
            <person name="Thiergart T."/>
            <person name="Pickel B."/>
            <person name="Atanasova L."/>
            <person name="Karlsson M."/>
            <person name="Huettel B."/>
            <person name="Barry K.W."/>
            <person name="Haridas S."/>
            <person name="Chen C."/>
            <person name="Bauer D."/>
            <person name="Andreopoulos W."/>
            <person name="Pangilinan J."/>
            <person name="LaButti K."/>
            <person name="Riley R."/>
            <person name="Lipzen A."/>
            <person name="Clum A."/>
            <person name="Drula E."/>
            <person name="Henrissat B."/>
            <person name="Kohler A."/>
            <person name="Grigoriev I.V."/>
            <person name="Martin F.M."/>
            <person name="Hacquard S."/>
        </authorList>
    </citation>
    <scope>NUCLEOTIDE SEQUENCE [LARGE SCALE GENOMIC DNA]</scope>
    <source>
        <strain evidence="14 15">MPI-SDFR-AT-0080</strain>
    </source>
</reference>
<dbReference type="SMART" id="SM00535">
    <property type="entry name" value="RIBOc"/>
    <property type="match status" value="2"/>
</dbReference>
<evidence type="ECO:0000256" key="1">
    <source>
        <dbReference type="ARBA" id="ARBA00022721"/>
    </source>
</evidence>
<keyword evidence="7" id="KW-0051">Antiviral defense</keyword>
<dbReference type="PROSITE" id="PS51194">
    <property type="entry name" value="HELICASE_CTER"/>
    <property type="match status" value="1"/>
</dbReference>
<evidence type="ECO:0000256" key="4">
    <source>
        <dbReference type="ARBA" id="ARBA00022801"/>
    </source>
</evidence>
<dbReference type="Proteomes" id="UP000774617">
    <property type="component" value="Unassembled WGS sequence"/>
</dbReference>
<dbReference type="InterPro" id="IPR000999">
    <property type="entry name" value="RNase_III_dom"/>
</dbReference>
<keyword evidence="4" id="KW-0378">Hydrolase</keyword>
<evidence type="ECO:0000313" key="14">
    <source>
        <dbReference type="EMBL" id="KAH7061277.1"/>
    </source>
</evidence>
<dbReference type="SUPFAM" id="SSF52540">
    <property type="entry name" value="P-loop containing nucleoside triphosphate hydrolases"/>
    <property type="match status" value="1"/>
</dbReference>
<feature type="region of interest" description="Disordered" evidence="9">
    <location>
        <begin position="1426"/>
        <end position="1477"/>
    </location>
</feature>
<feature type="domain" description="Helicase ATP-binding" evidence="11">
    <location>
        <begin position="20"/>
        <end position="200"/>
    </location>
</feature>
<evidence type="ECO:0000259" key="10">
    <source>
        <dbReference type="PROSITE" id="PS50142"/>
    </source>
</evidence>
<dbReference type="Gene3D" id="1.10.1520.10">
    <property type="entry name" value="Ribonuclease III domain"/>
    <property type="match status" value="2"/>
</dbReference>
<dbReference type="SUPFAM" id="SSF69065">
    <property type="entry name" value="RNase III domain-like"/>
    <property type="match status" value="2"/>
</dbReference>
<feature type="domain" description="RNase III" evidence="10">
    <location>
        <begin position="958"/>
        <end position="1076"/>
    </location>
</feature>
<protein>
    <submittedName>
        <fullName evidence="14">Dicer-like protein 2</fullName>
    </submittedName>
</protein>
<keyword evidence="1" id="KW-0930">Antiviral protein</keyword>
<evidence type="ECO:0000256" key="5">
    <source>
        <dbReference type="ARBA" id="ARBA00022806"/>
    </source>
</evidence>
<keyword evidence="5" id="KW-0347">Helicase</keyword>
<comment type="similarity">
    <text evidence="8">Belongs to the helicase family. Dicer subfamily.</text>
</comment>
<evidence type="ECO:0000259" key="13">
    <source>
        <dbReference type="PROSITE" id="PS51327"/>
    </source>
</evidence>
<feature type="domain" description="Dicer dsRNA-binding fold" evidence="13">
    <location>
        <begin position="572"/>
        <end position="666"/>
    </location>
</feature>
<keyword evidence="6" id="KW-0067">ATP-binding</keyword>
<organism evidence="14 15">
    <name type="scientific">Macrophomina phaseolina</name>
    <dbReference type="NCBI Taxonomy" id="35725"/>
    <lineage>
        <taxon>Eukaryota</taxon>
        <taxon>Fungi</taxon>
        <taxon>Dikarya</taxon>
        <taxon>Ascomycota</taxon>
        <taxon>Pezizomycotina</taxon>
        <taxon>Dothideomycetes</taxon>
        <taxon>Dothideomycetes incertae sedis</taxon>
        <taxon>Botryosphaeriales</taxon>
        <taxon>Botryosphaeriaceae</taxon>
        <taxon>Macrophomina</taxon>
    </lineage>
</organism>
<dbReference type="Pfam" id="PF00270">
    <property type="entry name" value="DEAD"/>
    <property type="match status" value="1"/>
</dbReference>
<dbReference type="CDD" id="cd00593">
    <property type="entry name" value="RIBOc"/>
    <property type="match status" value="2"/>
</dbReference>
<dbReference type="InterPro" id="IPR011545">
    <property type="entry name" value="DEAD/DEAH_box_helicase_dom"/>
</dbReference>
<dbReference type="EMBL" id="JAGTJR010000004">
    <property type="protein sequence ID" value="KAH7061277.1"/>
    <property type="molecule type" value="Genomic_DNA"/>
</dbReference>
<dbReference type="SMART" id="SM00487">
    <property type="entry name" value="DEXDc"/>
    <property type="match status" value="1"/>
</dbReference>
<gene>
    <name evidence="14" type="ORF">B0J12DRAFT_592535</name>
</gene>
<feature type="compositionally biased region" description="Acidic residues" evidence="9">
    <location>
        <begin position="1448"/>
        <end position="1458"/>
    </location>
</feature>
<dbReference type="PROSITE" id="PS51192">
    <property type="entry name" value="HELICASE_ATP_BIND_1"/>
    <property type="match status" value="1"/>
</dbReference>
<sequence length="1477" mass="165791">MDSPSGEPGLFRLRSYQAEMVEESLEQNVIVAMDTGSGKTHVAIFRAAAELETCHPDQLVWFIAPTVTLCQQQACLFEKHLPAYEIRFLSGSDNVDRWSDQLIWDAVLKDVRVVVSTPAVLLDALTHGFVKLPKIALLIFDEAHMCRGNHPARAIMQQFYHPMLLSGQGATLPNILGLTASPVVSAKADGLEIIERSLNAIAKTPKVNRTELLRCTHRPELVQLRYPARDLHPSQGPPILAALATTYYSYDILEDPYMINLRQRAIDATQEARSDILREFEKLLMNRKTYIHEQLKKVYSRAIGIYNDLGGAATEFYIRSCIARFEAFLASSSHLLADWSVEEGDKLRDMLSLVAASQPVNQKDILHQNLSPKMQYLIDLLLAEWREGFTGIVFVEQRATVAAMDHVLSNHPQLRDLFNIGTFVGTSVTVRRKSHLGIGDLVEVRHQQQTLDEFRAGKKNLIVATSVLEEGIDVSNCHIVICFEPPKNLKSFIQRRGRARKQDSKFVIMLSDDSSLAQSPDKWLDLEEQMKEAYPNDLRQIQAAEAREQIEEGGDAIYRCESTGALLTLENAMQHLYHFCAILGGGQHVDLRPRFSFMVDENDLTTAVVTLPTSVNAKLRQHRGKGAWLTERAARRDAAFQAYVALHKAGLVNDNLLPLLSDPEEEPDFGIIDKRPSMLQVDLRLDPWVAIAKLISDTATPKLWYRTKLSFSPNEQPISLVLLLPTLTLKIPDFLLHWNEDTRYVLTSEPMGVVKLSHDEVAALQKFTRAFLHSVFRSRMTEERYDFLFLLGPYDASGNGNYTPANFNNKRSALEVYAELQAGLNPTIGLVRQRGDEGQLLVYRGFKTVDVDMMADGDPDNGRESLVNIVLSPFPKRRDFLHYIRDVSQHRMYSKEYILPAKDFEIDGSPASYAKFAAFIPSIIHRYELFMIVQELCNTAIKDVDFKNYEMVLRAITASSTNENDYQRLEFLGDCILKFNTAVQLMAGNLHWPESYLTEKKDRVVSNGSLAKASRRAGLDRFIITRAFTGAKWRPRYVNDVLALAAVELPEKRDLSSKTLADVVESLIGAAYIEGGMPKANLCIATLLPKLSWCPLDESRHILAKHAVEDHISAPPIHLERAEELIGYTFKNKYLLLEALTHPSFTSYRDATTSSYQRLEFLGDAVLDYLISQPSSSGLRPDELPHGSMHATRAALVNASFLGFLCMEACVEVPRTDVVFTKSNCGDHSPTPSPVPAPPSRKALWQFMRHSAPTILAAASAASTRHKEHRAEIWEALQIAQRYPWHLFARIGAEKFFSDVIEAVLGAVFVDSTDEQGEVEACEGFLERLGLTGVLERFLKDGVDCLHPKTRLGRLAFSEKVIWEWDGGRERKRELEGVVRCRVGVGERWIGGWVEGKSRVEAETEAADRAVMILLAEGRKWKGMDEVNGVGGEREGRDGKKSVVDMGGNEEDEEEEGDGQTVAGTDVTNEDMIMRNA</sequence>
<dbReference type="PROSITE" id="PS00517">
    <property type="entry name" value="RNASE_3_1"/>
    <property type="match status" value="1"/>
</dbReference>
<accession>A0ABQ8GND4</accession>
<keyword evidence="8" id="KW-0694">RNA-binding</keyword>
<dbReference type="CDD" id="cd18034">
    <property type="entry name" value="DEXHc_dicer"/>
    <property type="match status" value="1"/>
</dbReference>
<evidence type="ECO:0000259" key="11">
    <source>
        <dbReference type="PROSITE" id="PS51192"/>
    </source>
</evidence>
<dbReference type="Gene3D" id="3.30.160.380">
    <property type="entry name" value="Dicer dimerisation domain"/>
    <property type="match status" value="1"/>
</dbReference>
<dbReference type="CDD" id="cd18802">
    <property type="entry name" value="SF2_C_dicer"/>
    <property type="match status" value="1"/>
</dbReference>
<feature type="domain" description="RNase III" evidence="10">
    <location>
        <begin position="1119"/>
        <end position="1173"/>
    </location>
</feature>
<dbReference type="PROSITE" id="PS51327">
    <property type="entry name" value="DICER_DSRBF"/>
    <property type="match status" value="1"/>
</dbReference>
<dbReference type="InterPro" id="IPR027417">
    <property type="entry name" value="P-loop_NTPase"/>
</dbReference>
<dbReference type="PANTHER" id="PTHR14950:SF37">
    <property type="entry name" value="ENDORIBONUCLEASE DICER"/>
    <property type="match status" value="1"/>
</dbReference>
<evidence type="ECO:0000256" key="7">
    <source>
        <dbReference type="ARBA" id="ARBA00023118"/>
    </source>
</evidence>
<comment type="caution">
    <text evidence="14">The sequence shown here is derived from an EMBL/GenBank/DDBJ whole genome shotgun (WGS) entry which is preliminary data.</text>
</comment>
<evidence type="ECO:0000259" key="12">
    <source>
        <dbReference type="PROSITE" id="PS51194"/>
    </source>
</evidence>
<dbReference type="InterPro" id="IPR014001">
    <property type="entry name" value="Helicase_ATP-bd"/>
</dbReference>
<dbReference type="Pfam" id="PF03368">
    <property type="entry name" value="Dicer_dimer"/>
    <property type="match status" value="1"/>
</dbReference>
<keyword evidence="2" id="KW-0677">Repeat</keyword>
<dbReference type="InterPro" id="IPR038248">
    <property type="entry name" value="Dicer_dimer_sf"/>
</dbReference>
<evidence type="ECO:0000313" key="15">
    <source>
        <dbReference type="Proteomes" id="UP000774617"/>
    </source>
</evidence>
<dbReference type="Pfam" id="PF00636">
    <property type="entry name" value="Ribonuclease_3"/>
    <property type="match status" value="2"/>
</dbReference>
<dbReference type="Gene3D" id="3.40.50.300">
    <property type="entry name" value="P-loop containing nucleotide triphosphate hydrolases"/>
    <property type="match status" value="2"/>
</dbReference>
<dbReference type="InterPro" id="IPR005034">
    <property type="entry name" value="Dicer_dimerisation"/>
</dbReference>
<keyword evidence="15" id="KW-1185">Reference proteome</keyword>
<evidence type="ECO:0000256" key="8">
    <source>
        <dbReference type="PROSITE-ProRule" id="PRU00657"/>
    </source>
</evidence>
<evidence type="ECO:0000256" key="9">
    <source>
        <dbReference type="SAM" id="MobiDB-lite"/>
    </source>
</evidence>
<name>A0ABQ8GND4_9PEZI</name>
<dbReference type="Pfam" id="PF00271">
    <property type="entry name" value="Helicase_C"/>
    <property type="match status" value="1"/>
</dbReference>
<evidence type="ECO:0000256" key="3">
    <source>
        <dbReference type="ARBA" id="ARBA00022741"/>
    </source>
</evidence>
<feature type="compositionally biased region" description="Basic and acidic residues" evidence="9">
    <location>
        <begin position="1432"/>
        <end position="1443"/>
    </location>
</feature>
<dbReference type="InterPro" id="IPR036389">
    <property type="entry name" value="RNase_III_sf"/>
</dbReference>
<proteinExistence type="inferred from homology"/>
<dbReference type="InterPro" id="IPR001650">
    <property type="entry name" value="Helicase_C-like"/>
</dbReference>
<evidence type="ECO:0000256" key="6">
    <source>
        <dbReference type="ARBA" id="ARBA00022840"/>
    </source>
</evidence>
<feature type="domain" description="Helicase C-terminal" evidence="12">
    <location>
        <begin position="377"/>
        <end position="539"/>
    </location>
</feature>
<keyword evidence="3" id="KW-0547">Nucleotide-binding</keyword>
<dbReference type="PANTHER" id="PTHR14950">
    <property type="entry name" value="DICER-RELATED"/>
    <property type="match status" value="1"/>
</dbReference>